<organism evidence="1 2">
    <name type="scientific">Paenibacillus selenitireducens</name>
    <dbReference type="NCBI Taxonomy" id="1324314"/>
    <lineage>
        <taxon>Bacteria</taxon>
        <taxon>Bacillati</taxon>
        <taxon>Bacillota</taxon>
        <taxon>Bacilli</taxon>
        <taxon>Bacillales</taxon>
        <taxon>Paenibacillaceae</taxon>
        <taxon>Paenibacillus</taxon>
    </lineage>
</organism>
<dbReference type="Proteomes" id="UP000190188">
    <property type="component" value="Unassembled WGS sequence"/>
</dbReference>
<keyword evidence="2" id="KW-1185">Reference proteome</keyword>
<dbReference type="InterPro" id="IPR036412">
    <property type="entry name" value="HAD-like_sf"/>
</dbReference>
<comment type="caution">
    <text evidence="1">The sequence shown here is derived from an EMBL/GenBank/DDBJ whole genome shotgun (WGS) entry which is preliminary data.</text>
</comment>
<dbReference type="InterPro" id="IPR050155">
    <property type="entry name" value="HAD-like_hydrolase_sf"/>
</dbReference>
<dbReference type="Gene3D" id="1.10.150.240">
    <property type="entry name" value="Putative phosphatase, domain 2"/>
    <property type="match status" value="1"/>
</dbReference>
<dbReference type="PANTHER" id="PTHR43434">
    <property type="entry name" value="PHOSPHOGLYCOLATE PHOSPHATASE"/>
    <property type="match status" value="1"/>
</dbReference>
<dbReference type="EMBL" id="MSZX01000003">
    <property type="protein sequence ID" value="OPA79018.1"/>
    <property type="molecule type" value="Genomic_DNA"/>
</dbReference>
<dbReference type="Pfam" id="PF13419">
    <property type="entry name" value="HAD_2"/>
    <property type="match status" value="1"/>
</dbReference>
<dbReference type="InterPro" id="IPR023198">
    <property type="entry name" value="PGP-like_dom2"/>
</dbReference>
<dbReference type="Gene3D" id="3.40.50.1000">
    <property type="entry name" value="HAD superfamily/HAD-like"/>
    <property type="match status" value="1"/>
</dbReference>
<protein>
    <submittedName>
        <fullName evidence="1">Haloacid dehalogenase</fullName>
    </submittedName>
</protein>
<proteinExistence type="predicted"/>
<dbReference type="GO" id="GO:0005829">
    <property type="term" value="C:cytosol"/>
    <property type="evidence" value="ECO:0007669"/>
    <property type="project" value="TreeGrafter"/>
</dbReference>
<name>A0A1T2XGS0_9BACL</name>
<dbReference type="RefSeq" id="WP_078498016.1">
    <property type="nucleotide sequence ID" value="NZ_MSZX01000003.1"/>
</dbReference>
<sequence length="221" mass="24691">MLQKPEAMIFDLDGTLFQTETIVLEAFRLTYAHLAEEDLYHGEVPADQDILGCLGMLLEHIWERLMPGTPAEVRARADELMMYYENQLLERGDGKLYPAVVETLRALKAQGIRLFVGSNGQEDYVRDVTRHMGIDSLFESLYSAGEYQTATKVDLVHKLLTNHQIQSAWMVGDRSSDIEAGNKNSITAIGCDYAGFRKSGELEGADAIITSFEELLTLLPA</sequence>
<gene>
    <name evidence="1" type="ORF">BVG16_07895</name>
</gene>
<dbReference type="GO" id="GO:0006281">
    <property type="term" value="P:DNA repair"/>
    <property type="evidence" value="ECO:0007669"/>
    <property type="project" value="TreeGrafter"/>
</dbReference>
<dbReference type="OrthoDB" id="9792518at2"/>
<evidence type="ECO:0000313" key="1">
    <source>
        <dbReference type="EMBL" id="OPA79018.1"/>
    </source>
</evidence>
<reference evidence="1 2" key="1">
    <citation type="submission" date="2017-01" db="EMBL/GenBank/DDBJ databases">
        <title>Genome analysis of Paenibacillus selenitrireducens ES3-24.</title>
        <authorList>
            <person name="Xu D."/>
            <person name="Yao R."/>
            <person name="Zheng S."/>
        </authorList>
    </citation>
    <scope>NUCLEOTIDE SEQUENCE [LARGE SCALE GENOMIC DNA]</scope>
    <source>
        <strain evidence="1 2">ES3-24</strain>
    </source>
</reference>
<accession>A0A1T2XGS0</accession>
<dbReference type="STRING" id="1324314.BVG16_07895"/>
<dbReference type="InterPro" id="IPR041492">
    <property type="entry name" value="HAD_2"/>
</dbReference>
<dbReference type="PANTHER" id="PTHR43434:SF1">
    <property type="entry name" value="PHOSPHOGLYCOLATE PHOSPHATASE"/>
    <property type="match status" value="1"/>
</dbReference>
<dbReference type="InterPro" id="IPR023214">
    <property type="entry name" value="HAD_sf"/>
</dbReference>
<dbReference type="SUPFAM" id="SSF56784">
    <property type="entry name" value="HAD-like"/>
    <property type="match status" value="1"/>
</dbReference>
<dbReference type="GO" id="GO:0008967">
    <property type="term" value="F:phosphoglycolate phosphatase activity"/>
    <property type="evidence" value="ECO:0007669"/>
    <property type="project" value="TreeGrafter"/>
</dbReference>
<dbReference type="AlphaFoldDB" id="A0A1T2XGS0"/>
<dbReference type="SFLD" id="SFLDS00003">
    <property type="entry name" value="Haloacid_Dehalogenase"/>
    <property type="match status" value="1"/>
</dbReference>
<evidence type="ECO:0000313" key="2">
    <source>
        <dbReference type="Proteomes" id="UP000190188"/>
    </source>
</evidence>
<dbReference type="SFLD" id="SFLDG01129">
    <property type="entry name" value="C1.5:_HAD__Beta-PGM__Phosphata"/>
    <property type="match status" value="1"/>
</dbReference>